<dbReference type="EMBL" id="LR590482">
    <property type="protein sequence ID" value="VTR04790.1"/>
    <property type="molecule type" value="Genomic_DNA"/>
</dbReference>
<protein>
    <recommendedName>
        <fullName evidence="3">Glycosyltransferase family 1 protein</fullName>
    </recommendedName>
</protein>
<evidence type="ECO:0000313" key="2">
    <source>
        <dbReference type="Proteomes" id="UP000306562"/>
    </source>
</evidence>
<organism evidence="1 2">
    <name type="scientific">Pseudomonas synxantha</name>
    <dbReference type="NCBI Taxonomy" id="47883"/>
    <lineage>
        <taxon>Bacteria</taxon>
        <taxon>Pseudomonadati</taxon>
        <taxon>Pseudomonadota</taxon>
        <taxon>Gammaproteobacteria</taxon>
        <taxon>Pseudomonadales</taxon>
        <taxon>Pseudomonadaceae</taxon>
        <taxon>Pseudomonas</taxon>
    </lineage>
</organism>
<dbReference type="Proteomes" id="UP000306562">
    <property type="component" value="Chromosome"/>
</dbReference>
<evidence type="ECO:0008006" key="3">
    <source>
        <dbReference type="Google" id="ProtNLM"/>
    </source>
</evidence>
<dbReference type="GeneID" id="61832737"/>
<gene>
    <name evidence="1" type="ORF">NCTC10696_05207</name>
</gene>
<accession>A0AAX3IDF5</accession>
<proteinExistence type="predicted"/>
<name>A0AAX3IDF5_9PSED</name>
<reference evidence="1 2" key="1">
    <citation type="submission" date="2019-05" db="EMBL/GenBank/DDBJ databases">
        <authorList>
            <consortium name="Pathogen Informatics"/>
        </authorList>
    </citation>
    <scope>NUCLEOTIDE SEQUENCE [LARGE SCALE GENOMIC DNA]</scope>
    <source>
        <strain evidence="1 2">NCTC10696</strain>
    </source>
</reference>
<dbReference type="AlphaFoldDB" id="A0AAX3IDF5"/>
<sequence length="301" mass="33627">MNSKILITSLGWEPRFLAGIEDILLSYIPDHIVIFQPLTFFSDVTRCSKAVLSSKLSDLGVGHNYFEFGSDDHVGIWNVALNALANVSSEAEVVLDITTMPRYLIWACLHSLERNKLKFTCVYYPPESYGEWLSADTGKPQMVFRHSGIAYPDLPTSLILFSGFDLGRAQHFVDFFEPRKIVLITQGGDQLGNNSRCVSQLSGGAEIQVEKLDAYSDPIELRDNMHKLISVDLEDFNIVATSVGPRPSIIALYLLNRSEPSVGLVHANAHQYNKDYSFGIDVSSRYEAVIDFGVSTYDVFK</sequence>
<evidence type="ECO:0000313" key="1">
    <source>
        <dbReference type="EMBL" id="VTR04790.1"/>
    </source>
</evidence>
<dbReference type="RefSeq" id="WP_124356303.1">
    <property type="nucleotide sequence ID" value="NZ_CBCSGQ010000056.1"/>
</dbReference>